<sequence length="144" mass="15545">MLDFSPSENWRRLRQQHRRPARGRAALFHEGVLLGDVVDDAAGRLACLATPYATHSGGPVIAADMALNWLGLLAKVRIPAVAPAFMAAEAELLTPEPELVMARVELVIIPPLDGWQECPGVWRAAFLALELSKPVYLLNGGADG</sequence>
<name>A0ABS7NBH0_9RHOB</name>
<evidence type="ECO:0000313" key="2">
    <source>
        <dbReference type="Proteomes" id="UP000766629"/>
    </source>
</evidence>
<reference evidence="1 2" key="1">
    <citation type="submission" date="2021-06" db="EMBL/GenBank/DDBJ databases">
        <title>50 bacteria genomes isolated from Dapeng, Shenzhen, China.</title>
        <authorList>
            <person name="Zheng W."/>
            <person name="Yu S."/>
            <person name="Huang Y."/>
        </authorList>
    </citation>
    <scope>NUCLEOTIDE SEQUENCE [LARGE SCALE GENOMIC DNA]</scope>
    <source>
        <strain evidence="1 2">DP1N14-2</strain>
    </source>
</reference>
<accession>A0ABS7NBH0</accession>
<dbReference type="Gene3D" id="3.40.50.10400">
    <property type="entry name" value="Hypothetical protein PA1492"/>
    <property type="match status" value="1"/>
</dbReference>
<organism evidence="1 2">
    <name type="scientific">Leisingera daeponensis</name>
    <dbReference type="NCBI Taxonomy" id="405746"/>
    <lineage>
        <taxon>Bacteria</taxon>
        <taxon>Pseudomonadati</taxon>
        <taxon>Pseudomonadota</taxon>
        <taxon>Alphaproteobacteria</taxon>
        <taxon>Rhodobacterales</taxon>
        <taxon>Roseobacteraceae</taxon>
        <taxon>Leisingera</taxon>
    </lineage>
</organism>
<gene>
    <name evidence="1" type="ORF">KUV26_03770</name>
</gene>
<comment type="caution">
    <text evidence="1">The sequence shown here is derived from an EMBL/GenBank/DDBJ whole genome shotgun (WGS) entry which is preliminary data.</text>
</comment>
<dbReference type="EMBL" id="JAHVJA010000001">
    <property type="protein sequence ID" value="MBY6138544.1"/>
    <property type="molecule type" value="Genomic_DNA"/>
</dbReference>
<proteinExistence type="predicted"/>
<evidence type="ECO:0000313" key="1">
    <source>
        <dbReference type="EMBL" id="MBY6138544.1"/>
    </source>
</evidence>
<dbReference type="RefSeq" id="WP_222507356.1">
    <property type="nucleotide sequence ID" value="NZ_JAHVJA010000001.1"/>
</dbReference>
<dbReference type="Proteomes" id="UP000766629">
    <property type="component" value="Unassembled WGS sequence"/>
</dbReference>
<keyword evidence="2" id="KW-1185">Reference proteome</keyword>
<protein>
    <submittedName>
        <fullName evidence="1">Uncharacterized protein</fullName>
    </submittedName>
</protein>